<dbReference type="EMBL" id="HBUF01518110">
    <property type="protein sequence ID" value="CAG6748261.1"/>
    <property type="molecule type" value="Transcribed_RNA"/>
</dbReference>
<evidence type="ECO:0000256" key="18">
    <source>
        <dbReference type="SAM" id="SignalP"/>
    </source>
</evidence>
<dbReference type="Pfam" id="PF05577">
    <property type="entry name" value="Peptidase_S28"/>
    <property type="match status" value="1"/>
</dbReference>
<comment type="similarity">
    <text evidence="2">Belongs to the peptidase S28 family.</text>
</comment>
<protein>
    <recommendedName>
        <fullName evidence="15">Lysosomal Pro-X carboxypeptidase</fullName>
        <ecNumber evidence="14">3.4.16.2</ecNumber>
    </recommendedName>
    <alternativeName>
        <fullName evidence="17">Proline carboxypeptidase</fullName>
    </alternativeName>
    <alternativeName>
        <fullName evidence="16">Prolylcarboxypeptidase</fullName>
    </alternativeName>
</protein>
<dbReference type="InterPro" id="IPR008758">
    <property type="entry name" value="Peptidase_S28"/>
</dbReference>
<evidence type="ECO:0000256" key="6">
    <source>
        <dbReference type="ARBA" id="ARBA00022729"/>
    </source>
</evidence>
<keyword evidence="7" id="KW-0378">Hydrolase</keyword>
<evidence type="ECO:0000256" key="16">
    <source>
        <dbReference type="ARBA" id="ARBA00076475"/>
    </source>
</evidence>
<keyword evidence="8" id="KW-0865">Zymogen</keyword>
<keyword evidence="9" id="KW-1015">Disulfide bond</keyword>
<evidence type="ECO:0000313" key="19">
    <source>
        <dbReference type="EMBL" id="CAG6748261.1"/>
    </source>
</evidence>
<evidence type="ECO:0000256" key="14">
    <source>
        <dbReference type="ARBA" id="ARBA00066456"/>
    </source>
</evidence>
<evidence type="ECO:0000256" key="12">
    <source>
        <dbReference type="ARBA" id="ARBA00052013"/>
    </source>
</evidence>
<comment type="subcellular location">
    <subcellularLocation>
        <location evidence="1">Lysosome</location>
    </subcellularLocation>
</comment>
<accession>A0A8D8ZKK5</accession>
<dbReference type="PANTHER" id="PTHR11010">
    <property type="entry name" value="PROTEASE S28 PRO-X CARBOXYPEPTIDASE-RELATED"/>
    <property type="match status" value="1"/>
</dbReference>
<evidence type="ECO:0000256" key="5">
    <source>
        <dbReference type="ARBA" id="ARBA00022670"/>
    </source>
</evidence>
<dbReference type="PANTHER" id="PTHR11010:SF38">
    <property type="entry name" value="LYSOSOMAL PRO-X CARBOXYPEPTIDASE"/>
    <property type="match status" value="1"/>
</dbReference>
<dbReference type="GO" id="GO:0004185">
    <property type="term" value="F:serine-type carboxypeptidase activity"/>
    <property type="evidence" value="ECO:0007669"/>
    <property type="project" value="UniProtKB-EC"/>
</dbReference>
<name>A0A8D8ZKK5_9HEMI</name>
<feature type="chain" id="PRO_5034181674" description="Lysosomal Pro-X carboxypeptidase" evidence="18">
    <location>
        <begin position="20"/>
        <end position="543"/>
    </location>
</feature>
<dbReference type="SUPFAM" id="SSF53474">
    <property type="entry name" value="alpha/beta-Hydrolases"/>
    <property type="match status" value="1"/>
</dbReference>
<evidence type="ECO:0000256" key="4">
    <source>
        <dbReference type="ARBA" id="ARBA00022645"/>
    </source>
</evidence>
<evidence type="ECO:0000256" key="8">
    <source>
        <dbReference type="ARBA" id="ARBA00023145"/>
    </source>
</evidence>
<dbReference type="GO" id="GO:0006508">
    <property type="term" value="P:proteolysis"/>
    <property type="evidence" value="ECO:0007669"/>
    <property type="project" value="UniProtKB-KW"/>
</dbReference>
<proteinExistence type="inferred from homology"/>
<evidence type="ECO:0000256" key="11">
    <source>
        <dbReference type="ARBA" id="ARBA00023228"/>
    </source>
</evidence>
<comment type="catalytic activity">
    <reaction evidence="12">
        <text>Cleavage of a -Pro-|-Xaa bond to release a C-terminal amino acid.</text>
        <dbReference type="EC" id="3.4.16.2"/>
    </reaction>
</comment>
<dbReference type="InterPro" id="IPR029058">
    <property type="entry name" value="AB_hydrolase_fold"/>
</dbReference>
<evidence type="ECO:0000256" key="17">
    <source>
        <dbReference type="ARBA" id="ARBA00076608"/>
    </source>
</evidence>
<dbReference type="Gene3D" id="1.20.120.980">
    <property type="entry name" value="Serine carboxypeptidase S28, SKS domain"/>
    <property type="match status" value="1"/>
</dbReference>
<organism evidence="19">
    <name type="scientific">Cacopsylla melanoneura</name>
    <dbReference type="NCBI Taxonomy" id="428564"/>
    <lineage>
        <taxon>Eukaryota</taxon>
        <taxon>Metazoa</taxon>
        <taxon>Ecdysozoa</taxon>
        <taxon>Arthropoda</taxon>
        <taxon>Hexapoda</taxon>
        <taxon>Insecta</taxon>
        <taxon>Pterygota</taxon>
        <taxon>Neoptera</taxon>
        <taxon>Paraneoptera</taxon>
        <taxon>Hemiptera</taxon>
        <taxon>Sternorrhyncha</taxon>
        <taxon>Psylloidea</taxon>
        <taxon>Psyllidae</taxon>
        <taxon>Psyllinae</taxon>
        <taxon>Cacopsylla</taxon>
    </lineage>
</organism>
<dbReference type="Gene3D" id="3.40.50.1820">
    <property type="entry name" value="alpha/beta hydrolase"/>
    <property type="match status" value="1"/>
</dbReference>
<dbReference type="EC" id="3.4.16.2" evidence="14"/>
<reference evidence="19" key="1">
    <citation type="submission" date="2021-05" db="EMBL/GenBank/DDBJ databases">
        <authorList>
            <person name="Alioto T."/>
            <person name="Alioto T."/>
            <person name="Gomez Garrido J."/>
        </authorList>
    </citation>
    <scope>NUCLEOTIDE SEQUENCE</scope>
</reference>
<comment type="subunit">
    <text evidence="3">Homodimer.</text>
</comment>
<evidence type="ECO:0000256" key="15">
    <source>
        <dbReference type="ARBA" id="ARBA00073691"/>
    </source>
</evidence>
<evidence type="ECO:0000256" key="9">
    <source>
        <dbReference type="ARBA" id="ARBA00023157"/>
    </source>
</evidence>
<comment type="function">
    <text evidence="13">Cleaves C-terminal amino acids linked to proline in peptides such as angiotensin II, III and des-Arg9-bradykinin. This cleavage occurs at acidic pH, but enzymatic activity is retained with some substrates at neutral pH.</text>
</comment>
<dbReference type="GO" id="GO:0008239">
    <property type="term" value="F:dipeptidyl-peptidase activity"/>
    <property type="evidence" value="ECO:0007669"/>
    <property type="project" value="TreeGrafter"/>
</dbReference>
<evidence type="ECO:0000256" key="1">
    <source>
        <dbReference type="ARBA" id="ARBA00004371"/>
    </source>
</evidence>
<keyword evidence="6 18" id="KW-0732">Signal</keyword>
<dbReference type="FunFam" id="1.20.120.980:FF:000002">
    <property type="entry name" value="lysosomal Pro-X carboxypeptidase"/>
    <property type="match status" value="1"/>
</dbReference>
<evidence type="ECO:0000256" key="2">
    <source>
        <dbReference type="ARBA" id="ARBA00011079"/>
    </source>
</evidence>
<dbReference type="AlphaFoldDB" id="A0A8D8ZKK5"/>
<keyword evidence="4 19" id="KW-0121">Carboxypeptidase</keyword>
<keyword evidence="11" id="KW-0458">Lysosome</keyword>
<evidence type="ECO:0000256" key="10">
    <source>
        <dbReference type="ARBA" id="ARBA00023180"/>
    </source>
</evidence>
<sequence>MFQSSYLILFCAVFLCVQGYEYEVRYLDVKLDQFTYTNNETFKLKYLYNDKHWDKNNLNSPIFFYCGNEGAVEVFTENTGFLWESAERFNALIIFAEHRYYGESLPFGNETMNSIENRGYLSSEQALQDFVDVIEYIQSSTESELDYPAGDYELGKRHPVIAFGGSYGGMLASWFRMKYPHIVQGALAASAPIWAFPNMAPCNYYYRTVTQVFNNTSPNCHNIIKESWKFIEHATENDSGKKWVSDQWKLCSPIKTTTDVSTFKNWIADMYSTLAMVNYPYPNDFLRPVPAHPIKKFCDAIDSSKQSNLLLKLYEASQVYLNYTKKAECFKWSGGSSIDDLGLEGWYLQTCTEMTMPFCSTEEEMFEPYPWDYDGFKDGCVSQFGVSPNPKIAEKLYGGLRIEAASNIIFSNGLLDPWSGAGVLHNVSSTVVSIIIPEGAHHLDLRAANKDDPQSVIEARKYYENTFKKWIKEFELNNQRLKEEFKRYKSQSNHDTNDIWRYLEEMRQPKGKIQTSKKHYVQGVKHPANLGMFYPRKITQGHL</sequence>
<dbReference type="GO" id="GO:0005764">
    <property type="term" value="C:lysosome"/>
    <property type="evidence" value="ECO:0007669"/>
    <property type="project" value="UniProtKB-SubCell"/>
</dbReference>
<evidence type="ECO:0000256" key="13">
    <source>
        <dbReference type="ARBA" id="ARBA00059701"/>
    </source>
</evidence>
<keyword evidence="5" id="KW-0645">Protease</keyword>
<evidence type="ECO:0000256" key="3">
    <source>
        <dbReference type="ARBA" id="ARBA00011738"/>
    </source>
</evidence>
<evidence type="ECO:0000256" key="7">
    <source>
        <dbReference type="ARBA" id="ARBA00022801"/>
    </source>
</evidence>
<dbReference type="InterPro" id="IPR042269">
    <property type="entry name" value="Ser_carbopepase_S28_SKS"/>
</dbReference>
<feature type="signal peptide" evidence="18">
    <location>
        <begin position="1"/>
        <end position="19"/>
    </location>
</feature>
<keyword evidence="10" id="KW-0325">Glycoprotein</keyword>